<sequence>EGIECLWAFPTLMARVENQKVVRHCLICSVPITECHLGIDSCRACAVFYKRICANVSNRPEKCKGGDGACRETDPTTSCRKCRFDRFTDVIANASLTTLSDEEVLEKEDICAPHQTRRAKDIKTTFIDHTSFLLEQPSCSDTPILDKIRWGYSLMCLQRKTGEAATKPVDFHLGQGDYDGSNIQFYPATYSTIVPNARIYSAAIFDFGKLTFPDYAALSEEKRALVMSSCFQHVGLLETIYRSTHYFSDDPDKFFSSYTTTTDEESIRRFFDDCPHPINVQEAIDALQSHTERTKAMNLDEYKRIKPDDVEFLALLGLSFWNNQVAMHEELSEVTERNRAAILRELNIVYKNRGVTDYATRLGELLCLIDNIEVS</sequence>
<dbReference type="GO" id="GO:0005634">
    <property type="term" value="C:nucleus"/>
    <property type="evidence" value="ECO:0007669"/>
    <property type="project" value="TreeGrafter"/>
</dbReference>
<dbReference type="PROSITE" id="PS51030">
    <property type="entry name" value="NUCLEAR_REC_DBD_2"/>
    <property type="match status" value="1"/>
</dbReference>
<gene>
    <name evidence="11" type="ORF">PFISCL1PPCAC_12933</name>
</gene>
<dbReference type="EMBL" id="BTSY01000004">
    <property type="protein sequence ID" value="GMT21636.1"/>
    <property type="molecule type" value="Genomic_DNA"/>
</dbReference>
<evidence type="ECO:0008006" key="13">
    <source>
        <dbReference type="Google" id="ProtNLM"/>
    </source>
</evidence>
<dbReference type="InterPro" id="IPR000536">
    <property type="entry name" value="Nucl_hrmn_rcpt_lig-bd"/>
</dbReference>
<dbReference type="InterPro" id="IPR013088">
    <property type="entry name" value="Znf_NHR/GATA"/>
</dbReference>
<dbReference type="Pfam" id="PF00105">
    <property type="entry name" value="zf-C4"/>
    <property type="match status" value="1"/>
</dbReference>
<dbReference type="GO" id="GO:0008270">
    <property type="term" value="F:zinc ion binding"/>
    <property type="evidence" value="ECO:0007669"/>
    <property type="project" value="UniProtKB-KW"/>
</dbReference>
<dbReference type="InterPro" id="IPR035500">
    <property type="entry name" value="NHR-like_dom_sf"/>
</dbReference>
<comment type="caution">
    <text evidence="11">The sequence shown here is derived from an EMBL/GenBank/DDBJ whole genome shotgun (WGS) entry which is preliminary data.</text>
</comment>
<evidence type="ECO:0000256" key="8">
    <source>
        <dbReference type="ARBA" id="ARBA00023242"/>
    </source>
</evidence>
<dbReference type="PROSITE" id="PS51843">
    <property type="entry name" value="NR_LBD"/>
    <property type="match status" value="1"/>
</dbReference>
<protein>
    <recommendedName>
        <fullName evidence="13">Nuclear receptor</fullName>
    </recommendedName>
</protein>
<keyword evidence="7" id="KW-0675">Receptor</keyword>
<keyword evidence="5" id="KW-0238">DNA-binding</keyword>
<dbReference type="GO" id="GO:0043565">
    <property type="term" value="F:sequence-specific DNA binding"/>
    <property type="evidence" value="ECO:0007669"/>
    <property type="project" value="InterPro"/>
</dbReference>
<dbReference type="PANTHER" id="PTHR46011">
    <property type="entry name" value="NUCLEAR HORMONE RECEPTOR FAMILY MEMBER NHR-86-RELATED"/>
    <property type="match status" value="1"/>
</dbReference>
<dbReference type="SMART" id="SM00430">
    <property type="entry name" value="HOLI"/>
    <property type="match status" value="1"/>
</dbReference>
<evidence type="ECO:0000313" key="12">
    <source>
        <dbReference type="Proteomes" id="UP001432322"/>
    </source>
</evidence>
<dbReference type="Proteomes" id="UP001432322">
    <property type="component" value="Unassembled WGS sequence"/>
</dbReference>
<keyword evidence="2" id="KW-0863">Zinc-finger</keyword>
<dbReference type="Gene3D" id="1.10.565.10">
    <property type="entry name" value="Retinoid X Receptor"/>
    <property type="match status" value="1"/>
</dbReference>
<feature type="non-terminal residue" evidence="11">
    <location>
        <position position="375"/>
    </location>
</feature>
<proteinExistence type="predicted"/>
<evidence type="ECO:0000256" key="5">
    <source>
        <dbReference type="ARBA" id="ARBA00023125"/>
    </source>
</evidence>
<keyword evidence="8" id="KW-0539">Nucleus</keyword>
<keyword evidence="12" id="KW-1185">Reference proteome</keyword>
<keyword evidence="4" id="KW-0805">Transcription regulation</keyword>
<dbReference type="AlphaFoldDB" id="A0AAV5VSU8"/>
<dbReference type="InterPro" id="IPR001628">
    <property type="entry name" value="Znf_hrmn_rcpt"/>
</dbReference>
<evidence type="ECO:0000259" key="10">
    <source>
        <dbReference type="PROSITE" id="PS51843"/>
    </source>
</evidence>
<dbReference type="PANTHER" id="PTHR46011:SF6">
    <property type="entry name" value="HIGH ZINC ACTIVATED NUCLEAR RECEPTOR PROTEIN"/>
    <property type="match status" value="1"/>
</dbReference>
<feature type="domain" description="NR LBD" evidence="10">
    <location>
        <begin position="140"/>
        <end position="375"/>
    </location>
</feature>
<accession>A0AAV5VSU8</accession>
<keyword evidence="1" id="KW-0479">Metal-binding</keyword>
<evidence type="ECO:0000256" key="2">
    <source>
        <dbReference type="ARBA" id="ARBA00022771"/>
    </source>
</evidence>
<dbReference type="SMART" id="SM00399">
    <property type="entry name" value="ZnF_C4"/>
    <property type="match status" value="1"/>
</dbReference>
<dbReference type="SUPFAM" id="SSF48508">
    <property type="entry name" value="Nuclear receptor ligand-binding domain"/>
    <property type="match status" value="1"/>
</dbReference>
<evidence type="ECO:0000256" key="4">
    <source>
        <dbReference type="ARBA" id="ARBA00023015"/>
    </source>
</evidence>
<reference evidence="11" key="1">
    <citation type="submission" date="2023-10" db="EMBL/GenBank/DDBJ databases">
        <title>Genome assembly of Pristionchus species.</title>
        <authorList>
            <person name="Yoshida K."/>
            <person name="Sommer R.J."/>
        </authorList>
    </citation>
    <scope>NUCLEOTIDE SEQUENCE</scope>
    <source>
        <strain evidence="11">RS5133</strain>
    </source>
</reference>
<keyword evidence="6" id="KW-0804">Transcription</keyword>
<name>A0AAV5VSU8_9BILA</name>
<evidence type="ECO:0000259" key="9">
    <source>
        <dbReference type="PROSITE" id="PS51030"/>
    </source>
</evidence>
<dbReference type="GO" id="GO:0003700">
    <property type="term" value="F:DNA-binding transcription factor activity"/>
    <property type="evidence" value="ECO:0007669"/>
    <property type="project" value="InterPro"/>
</dbReference>
<feature type="domain" description="Nuclear receptor" evidence="9">
    <location>
        <begin position="22"/>
        <end position="101"/>
    </location>
</feature>
<evidence type="ECO:0000313" key="11">
    <source>
        <dbReference type="EMBL" id="GMT21636.1"/>
    </source>
</evidence>
<keyword evidence="3" id="KW-0862">Zinc</keyword>
<evidence type="ECO:0000256" key="3">
    <source>
        <dbReference type="ARBA" id="ARBA00022833"/>
    </source>
</evidence>
<evidence type="ECO:0000256" key="6">
    <source>
        <dbReference type="ARBA" id="ARBA00023163"/>
    </source>
</evidence>
<dbReference type="Gene3D" id="3.30.50.10">
    <property type="entry name" value="Erythroid Transcription Factor GATA-1, subunit A"/>
    <property type="match status" value="1"/>
</dbReference>
<dbReference type="SUPFAM" id="SSF57716">
    <property type="entry name" value="Glucocorticoid receptor-like (DNA-binding domain)"/>
    <property type="match status" value="1"/>
</dbReference>
<evidence type="ECO:0000256" key="1">
    <source>
        <dbReference type="ARBA" id="ARBA00022723"/>
    </source>
</evidence>
<dbReference type="Pfam" id="PF00104">
    <property type="entry name" value="Hormone_recep"/>
    <property type="match status" value="1"/>
</dbReference>
<feature type="non-terminal residue" evidence="11">
    <location>
        <position position="1"/>
    </location>
</feature>
<organism evidence="11 12">
    <name type="scientific">Pristionchus fissidentatus</name>
    <dbReference type="NCBI Taxonomy" id="1538716"/>
    <lineage>
        <taxon>Eukaryota</taxon>
        <taxon>Metazoa</taxon>
        <taxon>Ecdysozoa</taxon>
        <taxon>Nematoda</taxon>
        <taxon>Chromadorea</taxon>
        <taxon>Rhabditida</taxon>
        <taxon>Rhabditina</taxon>
        <taxon>Diplogasteromorpha</taxon>
        <taxon>Diplogasteroidea</taxon>
        <taxon>Neodiplogasteridae</taxon>
        <taxon>Pristionchus</taxon>
    </lineage>
</organism>
<evidence type="ECO:0000256" key="7">
    <source>
        <dbReference type="ARBA" id="ARBA00023170"/>
    </source>
</evidence>